<feature type="compositionally biased region" description="Low complexity" evidence="12">
    <location>
        <begin position="221"/>
        <end position="230"/>
    </location>
</feature>
<dbReference type="STRING" id="578462.A0A0L0SKM1"/>
<dbReference type="OrthoDB" id="2121326at2759"/>
<reference evidence="17" key="2">
    <citation type="submission" date="2009-11" db="EMBL/GenBank/DDBJ databases">
        <title>The Genome Sequence of Allomyces macrogynus strain ATCC 38327.</title>
        <authorList>
            <consortium name="The Broad Institute Genome Sequencing Platform"/>
            <person name="Russ C."/>
            <person name="Cuomo C."/>
            <person name="Shea T."/>
            <person name="Young S.K."/>
            <person name="Zeng Q."/>
            <person name="Koehrsen M."/>
            <person name="Haas B."/>
            <person name="Borodovsky M."/>
            <person name="Guigo R."/>
            <person name="Alvarado L."/>
            <person name="Berlin A."/>
            <person name="Borenstein D."/>
            <person name="Chen Z."/>
            <person name="Engels R."/>
            <person name="Freedman E."/>
            <person name="Gellesch M."/>
            <person name="Goldberg J."/>
            <person name="Griggs A."/>
            <person name="Gujja S."/>
            <person name="Heiman D."/>
            <person name="Hepburn T."/>
            <person name="Howarth C."/>
            <person name="Jen D."/>
            <person name="Larson L."/>
            <person name="Lewis B."/>
            <person name="Mehta T."/>
            <person name="Park D."/>
            <person name="Pearson M."/>
            <person name="Roberts A."/>
            <person name="Saif S."/>
            <person name="Shenoy N."/>
            <person name="Sisk P."/>
            <person name="Stolte C."/>
            <person name="Sykes S."/>
            <person name="Walk T."/>
            <person name="White J."/>
            <person name="Yandava C."/>
            <person name="Burger G."/>
            <person name="Gray M.W."/>
            <person name="Holland P.W.H."/>
            <person name="King N."/>
            <person name="Lang F.B.F."/>
            <person name="Roger A.J."/>
            <person name="Ruiz-Trillo I."/>
            <person name="Lander E."/>
            <person name="Nusbaum C."/>
        </authorList>
    </citation>
    <scope>NUCLEOTIDE SEQUENCE [LARGE SCALE GENOMIC DNA]</scope>
    <source>
        <strain evidence="17">ATCC 38327</strain>
    </source>
</reference>
<keyword evidence="10" id="KW-1015">Disulfide bond</keyword>
<keyword evidence="6" id="KW-0256">Endoplasmic reticulum</keyword>
<dbReference type="Pfam" id="PF00085">
    <property type="entry name" value="Thioredoxin"/>
    <property type="match status" value="1"/>
</dbReference>
<gene>
    <name evidence="16" type="ORF">AMAG_08114</name>
</gene>
<evidence type="ECO:0000256" key="6">
    <source>
        <dbReference type="ARBA" id="ARBA00022824"/>
    </source>
</evidence>
<proteinExistence type="predicted"/>
<evidence type="ECO:0000256" key="4">
    <source>
        <dbReference type="ARBA" id="ARBA00022692"/>
    </source>
</evidence>
<keyword evidence="2" id="KW-0813">Transport</keyword>
<evidence type="ECO:0000256" key="14">
    <source>
        <dbReference type="SAM" id="SignalP"/>
    </source>
</evidence>
<dbReference type="InterPro" id="IPR052454">
    <property type="entry name" value="TMX_domain-containing"/>
</dbReference>
<keyword evidence="7" id="KW-0249">Electron transport</keyword>
<dbReference type="OMA" id="PLMSCMA"/>
<feature type="domain" description="Thioredoxin" evidence="15">
    <location>
        <begin position="10"/>
        <end position="137"/>
    </location>
</feature>
<dbReference type="eggNOG" id="KOG0913">
    <property type="taxonomic scope" value="Eukaryota"/>
</dbReference>
<dbReference type="VEuPathDB" id="FungiDB:AMAG_08114"/>
<keyword evidence="3" id="KW-0597">Phosphoprotein</keyword>
<dbReference type="SUPFAM" id="SSF52833">
    <property type="entry name" value="Thioredoxin-like"/>
    <property type="match status" value="1"/>
</dbReference>
<dbReference type="GO" id="GO:0015036">
    <property type="term" value="F:disulfide oxidoreductase activity"/>
    <property type="evidence" value="ECO:0007669"/>
    <property type="project" value="TreeGrafter"/>
</dbReference>
<evidence type="ECO:0000256" key="11">
    <source>
        <dbReference type="ARBA" id="ARBA00023284"/>
    </source>
</evidence>
<evidence type="ECO:0000313" key="16">
    <source>
        <dbReference type="EMBL" id="KNE62940.1"/>
    </source>
</evidence>
<comment type="subcellular location">
    <subcellularLocation>
        <location evidence="1">Endoplasmic reticulum membrane</location>
        <topology evidence="1">Single-pass type I membrane protein</topology>
    </subcellularLocation>
</comment>
<evidence type="ECO:0000256" key="1">
    <source>
        <dbReference type="ARBA" id="ARBA00004115"/>
    </source>
</evidence>
<keyword evidence="5 14" id="KW-0732">Signal</keyword>
<keyword evidence="17" id="KW-1185">Reference proteome</keyword>
<feature type="signal peptide" evidence="14">
    <location>
        <begin position="1"/>
        <end position="28"/>
    </location>
</feature>
<keyword evidence="11" id="KW-0676">Redox-active center</keyword>
<dbReference type="InterPro" id="IPR036249">
    <property type="entry name" value="Thioredoxin-like_sf"/>
</dbReference>
<feature type="chain" id="PRO_5005548103" description="Thioredoxin domain-containing protein" evidence="14">
    <location>
        <begin position="29"/>
        <end position="265"/>
    </location>
</feature>
<protein>
    <recommendedName>
        <fullName evidence="15">Thioredoxin domain-containing protein</fullName>
    </recommendedName>
</protein>
<sequence>MPSFARLCTALFATLLAAFLLTTHAAQAVPSVIELTDGNFDALIASGDEWFVEFYAPWCGYCSRFAPQYEAFARALDDVDPSIKVGKLSVDENGVTTTRFLISRLPTLYHIKGGEVREIVKSFDKDALLDLVREKKWEKIEPWAWWWSPMSWFGRFLGLAGTFSQVLRDTAAYFNQFMPMWCVALLGTAVVLGVLFLVAQILPIPDGGEPVRPPPHHRVVAKNQAAAAASKQRDAAEEEEDNKPLAQSTAKASTPSSAARRRRRD</sequence>
<evidence type="ECO:0000256" key="12">
    <source>
        <dbReference type="SAM" id="MobiDB-lite"/>
    </source>
</evidence>
<evidence type="ECO:0000256" key="9">
    <source>
        <dbReference type="ARBA" id="ARBA00023136"/>
    </source>
</evidence>
<keyword evidence="8 13" id="KW-1133">Transmembrane helix</keyword>
<evidence type="ECO:0000256" key="3">
    <source>
        <dbReference type="ARBA" id="ARBA00022553"/>
    </source>
</evidence>
<evidence type="ECO:0000256" key="8">
    <source>
        <dbReference type="ARBA" id="ARBA00022989"/>
    </source>
</evidence>
<evidence type="ECO:0000256" key="2">
    <source>
        <dbReference type="ARBA" id="ARBA00022448"/>
    </source>
</evidence>
<dbReference type="PROSITE" id="PS00194">
    <property type="entry name" value="THIOREDOXIN_1"/>
    <property type="match status" value="1"/>
</dbReference>
<feature type="transmembrane region" description="Helical" evidence="13">
    <location>
        <begin position="178"/>
        <end position="202"/>
    </location>
</feature>
<feature type="region of interest" description="Disordered" evidence="12">
    <location>
        <begin position="209"/>
        <end position="265"/>
    </location>
</feature>
<dbReference type="PROSITE" id="PS51352">
    <property type="entry name" value="THIOREDOXIN_2"/>
    <property type="match status" value="1"/>
</dbReference>
<evidence type="ECO:0000256" key="5">
    <source>
        <dbReference type="ARBA" id="ARBA00022729"/>
    </source>
</evidence>
<dbReference type="Gene3D" id="3.40.30.10">
    <property type="entry name" value="Glutaredoxin"/>
    <property type="match status" value="1"/>
</dbReference>
<organism evidence="16 17">
    <name type="scientific">Allomyces macrogynus (strain ATCC 38327)</name>
    <name type="common">Allomyces javanicus var. macrogynus</name>
    <dbReference type="NCBI Taxonomy" id="578462"/>
    <lineage>
        <taxon>Eukaryota</taxon>
        <taxon>Fungi</taxon>
        <taxon>Fungi incertae sedis</taxon>
        <taxon>Blastocladiomycota</taxon>
        <taxon>Blastocladiomycetes</taxon>
        <taxon>Blastocladiales</taxon>
        <taxon>Blastocladiaceae</taxon>
        <taxon>Allomyces</taxon>
    </lineage>
</organism>
<evidence type="ECO:0000313" key="17">
    <source>
        <dbReference type="Proteomes" id="UP000054350"/>
    </source>
</evidence>
<keyword evidence="4 13" id="KW-0812">Transmembrane</keyword>
<dbReference type="GO" id="GO:0005789">
    <property type="term" value="C:endoplasmic reticulum membrane"/>
    <property type="evidence" value="ECO:0007669"/>
    <property type="project" value="UniProtKB-SubCell"/>
</dbReference>
<keyword evidence="9 13" id="KW-0472">Membrane</keyword>
<reference evidence="16 17" key="1">
    <citation type="submission" date="2009-11" db="EMBL/GenBank/DDBJ databases">
        <title>Annotation of Allomyces macrogynus ATCC 38327.</title>
        <authorList>
            <consortium name="The Broad Institute Genome Sequencing Platform"/>
            <person name="Russ C."/>
            <person name="Cuomo C."/>
            <person name="Burger G."/>
            <person name="Gray M.W."/>
            <person name="Holland P.W.H."/>
            <person name="King N."/>
            <person name="Lang F.B.F."/>
            <person name="Roger A.J."/>
            <person name="Ruiz-Trillo I."/>
            <person name="Young S.K."/>
            <person name="Zeng Q."/>
            <person name="Gargeya S."/>
            <person name="Fitzgerald M."/>
            <person name="Haas B."/>
            <person name="Abouelleil A."/>
            <person name="Alvarado L."/>
            <person name="Arachchi H.M."/>
            <person name="Berlin A."/>
            <person name="Chapman S.B."/>
            <person name="Gearin G."/>
            <person name="Goldberg J."/>
            <person name="Griggs A."/>
            <person name="Gujja S."/>
            <person name="Hansen M."/>
            <person name="Heiman D."/>
            <person name="Howarth C."/>
            <person name="Larimer J."/>
            <person name="Lui A."/>
            <person name="MacDonald P.J.P."/>
            <person name="McCowen C."/>
            <person name="Montmayeur A."/>
            <person name="Murphy C."/>
            <person name="Neiman D."/>
            <person name="Pearson M."/>
            <person name="Priest M."/>
            <person name="Roberts A."/>
            <person name="Saif S."/>
            <person name="Shea T."/>
            <person name="Sisk P."/>
            <person name="Stolte C."/>
            <person name="Sykes S."/>
            <person name="Wortman J."/>
            <person name="Nusbaum C."/>
            <person name="Birren B."/>
        </authorList>
    </citation>
    <scope>NUCLEOTIDE SEQUENCE [LARGE SCALE GENOMIC DNA]</scope>
    <source>
        <strain evidence="16 17">ATCC 38327</strain>
    </source>
</reference>
<accession>A0A0L0SKM1</accession>
<evidence type="ECO:0000256" key="10">
    <source>
        <dbReference type="ARBA" id="ARBA00023157"/>
    </source>
</evidence>
<evidence type="ECO:0000256" key="7">
    <source>
        <dbReference type="ARBA" id="ARBA00022982"/>
    </source>
</evidence>
<dbReference type="InterPro" id="IPR017937">
    <property type="entry name" value="Thioredoxin_CS"/>
</dbReference>
<name>A0A0L0SKM1_ALLM3</name>
<dbReference type="InterPro" id="IPR013766">
    <property type="entry name" value="Thioredoxin_domain"/>
</dbReference>
<feature type="compositionally biased region" description="Low complexity" evidence="12">
    <location>
        <begin position="246"/>
        <end position="258"/>
    </location>
</feature>
<dbReference type="Proteomes" id="UP000054350">
    <property type="component" value="Unassembled WGS sequence"/>
</dbReference>
<dbReference type="PANTHER" id="PTHR46107">
    <property type="entry name" value="DUMPY: SHORTER THAN WILD-TYPE"/>
    <property type="match status" value="1"/>
</dbReference>
<dbReference type="EMBL" id="GG745341">
    <property type="protein sequence ID" value="KNE62940.1"/>
    <property type="molecule type" value="Genomic_DNA"/>
</dbReference>
<evidence type="ECO:0000259" key="15">
    <source>
        <dbReference type="PROSITE" id="PS51352"/>
    </source>
</evidence>
<evidence type="ECO:0000256" key="13">
    <source>
        <dbReference type="SAM" id="Phobius"/>
    </source>
</evidence>
<dbReference type="AlphaFoldDB" id="A0A0L0SKM1"/>
<dbReference type="CDD" id="cd02961">
    <property type="entry name" value="PDI_a_family"/>
    <property type="match status" value="1"/>
</dbReference>
<dbReference type="PANTHER" id="PTHR46107:SF3">
    <property type="entry name" value="THIOREDOXIN DOMAIN-CONTAINING PROTEIN"/>
    <property type="match status" value="1"/>
</dbReference>